<reference evidence="2" key="1">
    <citation type="submission" date="2020-04" db="EMBL/GenBank/DDBJ databases">
        <authorList>
            <person name="Chiriac C."/>
            <person name="Salcher M."/>
            <person name="Ghai R."/>
            <person name="Kavagutti S V."/>
        </authorList>
    </citation>
    <scope>NUCLEOTIDE SEQUENCE</scope>
</reference>
<dbReference type="Gene3D" id="3.30.70.1790">
    <property type="entry name" value="RepB DNA-primase, N-terminal domain"/>
    <property type="match status" value="1"/>
</dbReference>
<organism evidence="2">
    <name type="scientific">uncultured Caudovirales phage</name>
    <dbReference type="NCBI Taxonomy" id="2100421"/>
    <lineage>
        <taxon>Viruses</taxon>
        <taxon>Duplodnaviria</taxon>
        <taxon>Heunggongvirae</taxon>
        <taxon>Uroviricota</taxon>
        <taxon>Caudoviricetes</taxon>
        <taxon>Peduoviridae</taxon>
        <taxon>Maltschvirus</taxon>
        <taxon>Maltschvirus maltsch</taxon>
    </lineage>
</organism>
<proteinExistence type="predicted"/>
<sequence>MVYEVQQTMTNSDFLAEVHGTLGDNEFGWITTFRADPGNAPPLVWGGRFYKGTTSQAALIDNAQDDNAYFCTAVLKPTEDGEFFRRKDCFVRLAVLTLDDVPLEDIDNCSYALQTSPGKHQVGIFLDCDDPDTYNRQLIDRVMSSLAARGRSNDASGNACVRYVRLPVGTNTKPRAAGPWKVQMVVWAPNVRWTLADACAAFGIDLDNLRMAAAIERTASPKSSGTGTHAGEMIAGLTDPQPEQRAYHENITRLAASLVSGGMFPGAAVEFLYSLMDQAKPSARDEEQLRRWETRRAEIPRAVKSAEKYAPEERKPPQITVNLGSSPTDQAPAPTSGDLKPLDWATLEHTTPEPTHWRVDGWLPERTVTLLAANGGVGKSNLSLQMGVAMATGTEFVGLPTKPSRVLVISGEDEGRTVHFRVANICQDLQIPLSSLADRMMVYDMTQTDCVLWRDGQPTQRMQWLADAVVRHRAEVVIIDNASDVFADNENDRTAVRGFMRCLNTIAGGTGAAMLLLAHVDKASVRAGAGLDSNSTFSGSTAWNNSARSRWAMVRDDSGAVAIRHEKCNLGPLQEEIRLEFDPHAKVFRPFGTVPGNKAAAMLVRNAHRAAILKLIGRHAAQGVNLSMKANAPSTNVYNVLADDPDFPARLDRKTFFGLLRDLENESLIGQEQYKKANRTLGQRVVLTQAGETRMAIGSGAPPTWAQRDEGEAT</sequence>
<feature type="region of interest" description="Disordered" evidence="1">
    <location>
        <begin position="305"/>
        <end position="341"/>
    </location>
</feature>
<feature type="compositionally biased region" description="Basic and acidic residues" evidence="1">
    <location>
        <begin position="305"/>
        <end position="316"/>
    </location>
</feature>
<dbReference type="SUPFAM" id="SSF52540">
    <property type="entry name" value="P-loop containing nucleoside triphosphate hydrolases"/>
    <property type="match status" value="1"/>
</dbReference>
<dbReference type="InterPro" id="IPR027417">
    <property type="entry name" value="P-loop_NTPase"/>
</dbReference>
<evidence type="ECO:0000313" key="2">
    <source>
        <dbReference type="EMBL" id="CAB4136603.1"/>
    </source>
</evidence>
<protein>
    <submittedName>
        <fullName evidence="2">AAA domain containing protein</fullName>
    </submittedName>
</protein>
<gene>
    <name evidence="2" type="ORF">UFOVP312_25</name>
</gene>
<feature type="compositionally biased region" description="Polar residues" evidence="1">
    <location>
        <begin position="319"/>
        <end position="329"/>
    </location>
</feature>
<accession>A0A6J5LTX0</accession>
<name>A0A6J5LTX0_9CAUD</name>
<dbReference type="EMBL" id="LR796318">
    <property type="protein sequence ID" value="CAB4136603.1"/>
    <property type="molecule type" value="Genomic_DNA"/>
</dbReference>
<dbReference type="Pfam" id="PF13481">
    <property type="entry name" value="AAA_25"/>
    <property type="match status" value="1"/>
</dbReference>
<dbReference type="Gene3D" id="3.40.50.300">
    <property type="entry name" value="P-loop containing nucleotide triphosphate hydrolases"/>
    <property type="match status" value="1"/>
</dbReference>
<evidence type="ECO:0000256" key="1">
    <source>
        <dbReference type="SAM" id="MobiDB-lite"/>
    </source>
</evidence>